<organism evidence="2">
    <name type="scientific">Anopheles darlingi</name>
    <name type="common">Mosquito</name>
    <dbReference type="NCBI Taxonomy" id="43151"/>
    <lineage>
        <taxon>Eukaryota</taxon>
        <taxon>Metazoa</taxon>
        <taxon>Ecdysozoa</taxon>
        <taxon>Arthropoda</taxon>
        <taxon>Hexapoda</taxon>
        <taxon>Insecta</taxon>
        <taxon>Pterygota</taxon>
        <taxon>Neoptera</taxon>
        <taxon>Endopterygota</taxon>
        <taxon>Diptera</taxon>
        <taxon>Nematocera</taxon>
        <taxon>Culicoidea</taxon>
        <taxon>Culicidae</taxon>
        <taxon>Anophelinae</taxon>
        <taxon>Anopheles</taxon>
    </lineage>
</organism>
<feature type="region of interest" description="Disordered" evidence="1">
    <location>
        <begin position="31"/>
        <end position="70"/>
    </location>
</feature>
<reference evidence="2" key="1">
    <citation type="submission" date="2018-01" db="EMBL/GenBank/DDBJ databases">
        <title>An insight into the sialome of Amazonian anophelines.</title>
        <authorList>
            <person name="Ribeiro J.M."/>
            <person name="Scarpassa V."/>
            <person name="Calvo E."/>
        </authorList>
    </citation>
    <scope>NUCLEOTIDE SEQUENCE</scope>
</reference>
<proteinExistence type="predicted"/>
<evidence type="ECO:0000256" key="1">
    <source>
        <dbReference type="SAM" id="MobiDB-lite"/>
    </source>
</evidence>
<dbReference type="PROSITE" id="PS51257">
    <property type="entry name" value="PROKAR_LIPOPROTEIN"/>
    <property type="match status" value="1"/>
</dbReference>
<accession>A0A2M4DF71</accession>
<dbReference type="EMBL" id="GGFL01012046">
    <property type="protein sequence ID" value="MBW76224.1"/>
    <property type="molecule type" value="Transcribed_RNA"/>
</dbReference>
<protein>
    <submittedName>
        <fullName evidence="2">Putative secreted protein</fullName>
    </submittedName>
</protein>
<evidence type="ECO:0000313" key="2">
    <source>
        <dbReference type="EMBL" id="MBW76224.1"/>
    </source>
</evidence>
<feature type="compositionally biased region" description="Basic and acidic residues" evidence="1">
    <location>
        <begin position="61"/>
        <end position="70"/>
    </location>
</feature>
<dbReference type="AlphaFoldDB" id="A0A2M4DF71"/>
<sequence>MPIARAMMEGLSLHSLAISCFAHAQRPRRGFTVPRLPKKPRTGEDGVRCDPSPGCSARQGTDFERIQFGQ</sequence>
<name>A0A2M4DF71_ANODA</name>